<evidence type="ECO:0000313" key="2">
    <source>
        <dbReference type="EMBL" id="WTR68099.1"/>
    </source>
</evidence>
<accession>A0ABZ1L0P8</accession>
<evidence type="ECO:0000256" key="1">
    <source>
        <dbReference type="SAM" id="MobiDB-lite"/>
    </source>
</evidence>
<evidence type="ECO:0008006" key="4">
    <source>
        <dbReference type="Google" id="ProtNLM"/>
    </source>
</evidence>
<organism evidence="2 3">
    <name type="scientific">Streptomyces zaomyceticus</name>
    <dbReference type="NCBI Taxonomy" id="68286"/>
    <lineage>
        <taxon>Bacteria</taxon>
        <taxon>Bacillati</taxon>
        <taxon>Actinomycetota</taxon>
        <taxon>Actinomycetes</taxon>
        <taxon>Kitasatosporales</taxon>
        <taxon>Streptomycetaceae</taxon>
        <taxon>Streptomyces</taxon>
    </lineage>
</organism>
<name>A0ABZ1L0P8_9ACTN</name>
<gene>
    <name evidence="2" type="ORF">OG814_01915</name>
</gene>
<dbReference type="EMBL" id="CP108188">
    <property type="protein sequence ID" value="WTR68099.1"/>
    <property type="molecule type" value="Genomic_DNA"/>
</dbReference>
<keyword evidence="3" id="KW-1185">Reference proteome</keyword>
<dbReference type="Proteomes" id="UP001622594">
    <property type="component" value="Chromosome"/>
</dbReference>
<reference evidence="2 3" key="1">
    <citation type="submission" date="2022-10" db="EMBL/GenBank/DDBJ databases">
        <title>The complete genomes of actinobacterial strains from the NBC collection.</title>
        <authorList>
            <person name="Joergensen T.S."/>
            <person name="Alvarez Arevalo M."/>
            <person name="Sterndorff E.B."/>
            <person name="Faurdal D."/>
            <person name="Vuksanovic O."/>
            <person name="Mourched A.-S."/>
            <person name="Charusanti P."/>
            <person name="Shaw S."/>
            <person name="Blin K."/>
            <person name="Weber T."/>
        </authorList>
    </citation>
    <scope>NUCLEOTIDE SEQUENCE [LARGE SCALE GENOMIC DNA]</scope>
    <source>
        <strain evidence="2 3">NBC_00123</strain>
    </source>
</reference>
<evidence type="ECO:0000313" key="3">
    <source>
        <dbReference type="Proteomes" id="UP001622594"/>
    </source>
</evidence>
<protein>
    <recommendedName>
        <fullName evidence="4">TRAM domain-containing protein</fullName>
    </recommendedName>
</protein>
<feature type="region of interest" description="Disordered" evidence="1">
    <location>
        <begin position="1"/>
        <end position="21"/>
    </location>
</feature>
<proteinExistence type="predicted"/>
<dbReference type="RefSeq" id="WP_405870068.1">
    <property type="nucleotide sequence ID" value="NZ_CP108188.1"/>
</dbReference>
<sequence length="113" mass="11812">MAGQFDAVPGEEVVFREGDGGDEGRIAHLPVVVGEEPLNGGIEHRTQVPDRPEIEARVEEAVAEPLFGHGDALVVRVVRVVGGGAEPVQQQFAGRMTRGKIGVGRVLPGRGGG</sequence>